<organism evidence="2 3">
    <name type="scientific">Hapsidospora chrysogenum (strain ATCC 11550 / CBS 779.69 / DSM 880 / IAM 14645 / JCM 23072 / IMI 49137)</name>
    <name type="common">Acremonium chrysogenum</name>
    <dbReference type="NCBI Taxonomy" id="857340"/>
    <lineage>
        <taxon>Eukaryota</taxon>
        <taxon>Fungi</taxon>
        <taxon>Dikarya</taxon>
        <taxon>Ascomycota</taxon>
        <taxon>Pezizomycotina</taxon>
        <taxon>Sordariomycetes</taxon>
        <taxon>Hypocreomycetidae</taxon>
        <taxon>Hypocreales</taxon>
        <taxon>Bionectriaceae</taxon>
        <taxon>Hapsidospora</taxon>
    </lineage>
</organism>
<evidence type="ECO:0000256" key="1">
    <source>
        <dbReference type="SAM" id="MobiDB-lite"/>
    </source>
</evidence>
<proteinExistence type="predicted"/>
<name>A0A086TC68_HAPC1</name>
<feature type="compositionally biased region" description="Basic and acidic residues" evidence="1">
    <location>
        <begin position="56"/>
        <end position="70"/>
    </location>
</feature>
<gene>
    <name evidence="2" type="ORF">ACRE_022270</name>
</gene>
<evidence type="ECO:0000313" key="2">
    <source>
        <dbReference type="EMBL" id="KFH46950.1"/>
    </source>
</evidence>
<dbReference type="OrthoDB" id="5119144at2759"/>
<feature type="region of interest" description="Disordered" evidence="1">
    <location>
        <begin position="1"/>
        <end position="70"/>
    </location>
</feature>
<evidence type="ECO:0000313" key="3">
    <source>
        <dbReference type="Proteomes" id="UP000029964"/>
    </source>
</evidence>
<keyword evidence="3" id="KW-1185">Reference proteome</keyword>
<accession>A0A086TC68</accession>
<dbReference type="HOGENOM" id="CLU_174171_1_0_1"/>
<feature type="compositionally biased region" description="Basic and acidic residues" evidence="1">
    <location>
        <begin position="14"/>
        <end position="29"/>
    </location>
</feature>
<protein>
    <submittedName>
        <fullName evidence="2">Uncharacterized protein</fullName>
    </submittedName>
</protein>
<dbReference type="EMBL" id="JPKY01000014">
    <property type="protein sequence ID" value="KFH46950.1"/>
    <property type="molecule type" value="Genomic_DNA"/>
</dbReference>
<comment type="caution">
    <text evidence="2">The sequence shown here is derived from an EMBL/GenBank/DDBJ whole genome shotgun (WGS) entry which is preliminary data.</text>
</comment>
<dbReference type="Proteomes" id="UP000029964">
    <property type="component" value="Unassembled WGS sequence"/>
</dbReference>
<reference evidence="3" key="1">
    <citation type="journal article" date="2014" name="Genome Announc.">
        <title>Genome sequence and annotation of Acremonium chrysogenum, producer of the beta-lactam antibiotic cephalosporin C.</title>
        <authorList>
            <person name="Terfehr D."/>
            <person name="Dahlmann T.A."/>
            <person name="Specht T."/>
            <person name="Zadra I."/>
            <person name="Kuernsteiner H."/>
            <person name="Kueck U."/>
        </authorList>
    </citation>
    <scope>NUCLEOTIDE SEQUENCE [LARGE SCALE GENOMIC DNA]</scope>
    <source>
        <strain evidence="3">ATCC 11550 / CBS 779.69 / DSM 880 / IAM 14645 / JCM 23072 / IMI 49137</strain>
    </source>
</reference>
<dbReference type="AlphaFoldDB" id="A0A086TC68"/>
<sequence>MAAFTLSTAPVVRDSGRSGYNKDDEDGKPKNHGRSGYNDEDDSRQPDRVNFGRSGYNKDDEDGKPKRSAN</sequence>